<accession>A0A7V3YHG3</accession>
<organism evidence="3">
    <name type="scientific">Candidatus Caldatribacterium californiense</name>
    <dbReference type="NCBI Taxonomy" id="1454726"/>
    <lineage>
        <taxon>Bacteria</taxon>
        <taxon>Pseudomonadati</taxon>
        <taxon>Atribacterota</taxon>
        <taxon>Atribacteria</taxon>
        <taxon>Atribacterales</taxon>
        <taxon>Candidatus Caldatribacteriaceae</taxon>
        <taxon>Candidatus Caldatribacterium</taxon>
    </lineage>
</organism>
<evidence type="ECO:0000259" key="2">
    <source>
        <dbReference type="Pfam" id="PF00248"/>
    </source>
</evidence>
<dbReference type="PRINTS" id="PR00069">
    <property type="entry name" value="ALDKETRDTASE"/>
</dbReference>
<keyword evidence="1" id="KW-0560">Oxidoreductase</keyword>
<dbReference type="PROSITE" id="PS00062">
    <property type="entry name" value="ALDOKETO_REDUCTASE_2"/>
    <property type="match status" value="1"/>
</dbReference>
<dbReference type="InterPro" id="IPR036812">
    <property type="entry name" value="NAD(P)_OxRdtase_dom_sf"/>
</dbReference>
<dbReference type="CDD" id="cd19102">
    <property type="entry name" value="AKR_unchar"/>
    <property type="match status" value="1"/>
</dbReference>
<sequence length="326" mass="37076">MRYRKLGWTDLELSVIGFGSWALGGGGWRYSWGPQDDQESIEAIHRAVDLGVNWIDTAAVYGLGHSEEVVGRAIRGLAKRPIIATKCGLVWDEKGNIANCLKRESIRREVEASLRRLGVDVIDLYQIHWPVPDEDIEEAWEEMSRLVKEGKVRYIGVSNFSVAQMERIAPIYPIASLQPPYSMLRRDVEKDILPYCAEKNIGVVVYSPMQKGLLTGKVTKEWVASLPPDDHRRNDPMFQEPELTLNIELAEKLRNIGAKYGKTPAQVAVAWVLHRKEVTSAIVGIRRPSQIEEIVPAGDWDLPEEEVARIEEFLKEREEKLRSLQR</sequence>
<dbReference type="InterPro" id="IPR050523">
    <property type="entry name" value="AKR_Detox_Biosynth"/>
</dbReference>
<name>A0A7V3YHG3_9BACT</name>
<dbReference type="InterPro" id="IPR018170">
    <property type="entry name" value="Aldo/ket_reductase_CS"/>
</dbReference>
<dbReference type="SUPFAM" id="SSF51430">
    <property type="entry name" value="NAD(P)-linked oxidoreductase"/>
    <property type="match status" value="1"/>
</dbReference>
<gene>
    <name evidence="3" type="ORF">ENV30_07655</name>
</gene>
<protein>
    <submittedName>
        <fullName evidence="3">Aldo/keto reductase</fullName>
    </submittedName>
</protein>
<dbReference type="GO" id="GO:0016491">
    <property type="term" value="F:oxidoreductase activity"/>
    <property type="evidence" value="ECO:0007669"/>
    <property type="project" value="UniProtKB-KW"/>
</dbReference>
<dbReference type="Pfam" id="PF00248">
    <property type="entry name" value="Aldo_ket_red"/>
    <property type="match status" value="1"/>
</dbReference>
<dbReference type="GO" id="GO:0005829">
    <property type="term" value="C:cytosol"/>
    <property type="evidence" value="ECO:0007669"/>
    <property type="project" value="UniProtKB-ARBA"/>
</dbReference>
<comment type="caution">
    <text evidence="3">The sequence shown here is derived from an EMBL/GenBank/DDBJ whole genome shotgun (WGS) entry which is preliminary data.</text>
</comment>
<evidence type="ECO:0000313" key="3">
    <source>
        <dbReference type="EMBL" id="HGI31159.1"/>
    </source>
</evidence>
<dbReference type="PANTHER" id="PTHR43364">
    <property type="entry name" value="NADH-SPECIFIC METHYLGLYOXAL REDUCTASE-RELATED"/>
    <property type="match status" value="1"/>
</dbReference>
<dbReference type="EMBL" id="DTFV01000114">
    <property type="protein sequence ID" value="HGI31159.1"/>
    <property type="molecule type" value="Genomic_DNA"/>
</dbReference>
<evidence type="ECO:0000256" key="1">
    <source>
        <dbReference type="ARBA" id="ARBA00023002"/>
    </source>
</evidence>
<reference evidence="3" key="1">
    <citation type="journal article" date="2020" name="mSystems">
        <title>Genome- and Community-Level Interaction Insights into Carbon Utilization and Element Cycling Functions of Hydrothermarchaeota in Hydrothermal Sediment.</title>
        <authorList>
            <person name="Zhou Z."/>
            <person name="Liu Y."/>
            <person name="Xu W."/>
            <person name="Pan J."/>
            <person name="Luo Z.H."/>
            <person name="Li M."/>
        </authorList>
    </citation>
    <scope>NUCLEOTIDE SEQUENCE [LARGE SCALE GENOMIC DNA]</scope>
    <source>
        <strain evidence="3">SpSt-747</strain>
    </source>
</reference>
<dbReference type="InterPro" id="IPR023210">
    <property type="entry name" value="NADP_OxRdtase_dom"/>
</dbReference>
<dbReference type="AlphaFoldDB" id="A0A7V3YHG3"/>
<dbReference type="InterPro" id="IPR020471">
    <property type="entry name" value="AKR"/>
</dbReference>
<dbReference type="FunFam" id="3.20.20.100:FF:000004">
    <property type="entry name" value="Oxidoreductase, aldo/keto reductase"/>
    <property type="match status" value="1"/>
</dbReference>
<dbReference type="Gene3D" id="3.20.20.100">
    <property type="entry name" value="NADP-dependent oxidoreductase domain"/>
    <property type="match status" value="1"/>
</dbReference>
<dbReference type="PANTHER" id="PTHR43364:SF4">
    <property type="entry name" value="NAD(P)-LINKED OXIDOREDUCTASE SUPERFAMILY PROTEIN"/>
    <property type="match status" value="1"/>
</dbReference>
<feature type="domain" description="NADP-dependent oxidoreductase" evidence="2">
    <location>
        <begin position="16"/>
        <end position="314"/>
    </location>
</feature>
<proteinExistence type="predicted"/>